<reference evidence="2 4" key="2">
    <citation type="journal article" date="2013" name="Nature">
        <title>Insights into bilaterian evolution from three spiralian genomes.</title>
        <authorList>
            <person name="Simakov O."/>
            <person name="Marletaz F."/>
            <person name="Cho S.J."/>
            <person name="Edsinger-Gonzales E."/>
            <person name="Havlak P."/>
            <person name="Hellsten U."/>
            <person name="Kuo D.H."/>
            <person name="Larsson T."/>
            <person name="Lv J."/>
            <person name="Arendt D."/>
            <person name="Savage R."/>
            <person name="Osoegawa K."/>
            <person name="de Jong P."/>
            <person name="Grimwood J."/>
            <person name="Chapman J.A."/>
            <person name="Shapiro H."/>
            <person name="Aerts A."/>
            <person name="Otillar R.P."/>
            <person name="Terry A.Y."/>
            <person name="Boore J.L."/>
            <person name="Grigoriev I.V."/>
            <person name="Lindberg D.R."/>
            <person name="Seaver E.C."/>
            <person name="Weisblat D.A."/>
            <person name="Putnam N.H."/>
            <person name="Rokhsar D.S."/>
        </authorList>
    </citation>
    <scope>NUCLEOTIDE SEQUENCE</scope>
    <source>
        <strain evidence="2 4">I ESC-2004</strain>
    </source>
</reference>
<dbReference type="EMBL" id="AMQN01000315">
    <property type="status" value="NOT_ANNOTATED_CDS"/>
    <property type="molecule type" value="Genomic_DNA"/>
</dbReference>
<dbReference type="Gene3D" id="2.60.120.620">
    <property type="entry name" value="q2cbj1_9rhob like domain"/>
    <property type="match status" value="1"/>
</dbReference>
<evidence type="ECO:0000313" key="3">
    <source>
        <dbReference type="EnsemblMetazoa" id="CapteP227964"/>
    </source>
</evidence>
<evidence type="ECO:0000313" key="4">
    <source>
        <dbReference type="Proteomes" id="UP000014760"/>
    </source>
</evidence>
<dbReference type="EMBL" id="KB309537">
    <property type="protein sequence ID" value="ELT94126.1"/>
    <property type="molecule type" value="Genomic_DNA"/>
</dbReference>
<name>R7TRK2_CAPTE</name>
<dbReference type="HOGENOM" id="CLU_065874_0_0_1"/>
<organism evidence="2">
    <name type="scientific">Capitella teleta</name>
    <name type="common">Polychaete worm</name>
    <dbReference type="NCBI Taxonomy" id="283909"/>
    <lineage>
        <taxon>Eukaryota</taxon>
        <taxon>Metazoa</taxon>
        <taxon>Spiralia</taxon>
        <taxon>Lophotrochozoa</taxon>
        <taxon>Annelida</taxon>
        <taxon>Polychaeta</taxon>
        <taxon>Sedentaria</taxon>
        <taxon>Scolecida</taxon>
        <taxon>Capitellidae</taxon>
        <taxon>Capitella</taxon>
    </lineage>
</organism>
<dbReference type="InterPro" id="IPR008775">
    <property type="entry name" value="Phytyl_CoA_dOase-like"/>
</dbReference>
<gene>
    <name evidence="2" type="ORF">CAPTEDRAFT_227964</name>
</gene>
<reference evidence="4" key="1">
    <citation type="submission" date="2012-12" db="EMBL/GenBank/DDBJ databases">
        <authorList>
            <person name="Hellsten U."/>
            <person name="Grimwood J."/>
            <person name="Chapman J.A."/>
            <person name="Shapiro H."/>
            <person name="Aerts A."/>
            <person name="Otillar R.P."/>
            <person name="Terry A.Y."/>
            <person name="Boore J.L."/>
            <person name="Simakov O."/>
            <person name="Marletaz F."/>
            <person name="Cho S.-J."/>
            <person name="Edsinger-Gonzales E."/>
            <person name="Havlak P."/>
            <person name="Kuo D.-H."/>
            <person name="Larsson T."/>
            <person name="Lv J."/>
            <person name="Arendt D."/>
            <person name="Savage R."/>
            <person name="Osoegawa K."/>
            <person name="de Jong P."/>
            <person name="Lindberg D.R."/>
            <person name="Seaver E.C."/>
            <person name="Weisblat D.A."/>
            <person name="Putnam N.H."/>
            <person name="Grigoriev I.V."/>
            <person name="Rokhsar D.S."/>
        </authorList>
    </citation>
    <scope>NUCLEOTIDE SEQUENCE</scope>
    <source>
        <strain evidence="4">I ESC-2004</strain>
    </source>
</reference>
<dbReference type="SUPFAM" id="SSF51197">
    <property type="entry name" value="Clavaminate synthase-like"/>
    <property type="match status" value="1"/>
</dbReference>
<keyword evidence="4" id="KW-1185">Reference proteome</keyword>
<proteinExistence type="predicted"/>
<dbReference type="AlphaFoldDB" id="R7TRK2"/>
<dbReference type="PANTHER" id="PTHR20883">
    <property type="entry name" value="PHYTANOYL-COA DIOXYGENASE DOMAIN CONTAINING 1"/>
    <property type="match status" value="1"/>
</dbReference>
<reference evidence="3" key="3">
    <citation type="submission" date="2015-06" db="UniProtKB">
        <authorList>
            <consortium name="EnsemblMetazoa"/>
        </authorList>
    </citation>
    <scope>IDENTIFICATION</scope>
</reference>
<dbReference type="STRING" id="283909.R7TRK2"/>
<evidence type="ECO:0000256" key="1">
    <source>
        <dbReference type="ARBA" id="ARBA00001962"/>
    </source>
</evidence>
<dbReference type="OMA" id="TDMLTVW"/>
<sequence length="361" mass="41187">MSDNSSDEAFPDLFTTVPQQPPKWKPGQLNYDQLNQFFQEGYVVVEDFFQTRDELDPVRRDVELLVDELAQELHKDGKISQPYSELDLDHRLVAMETEFPGTNILMLKRAQLPSCQSFRNLWSNKRLLNVAEQLIGSADLSGHPVWNLRCKTPRSNATTVPWHQDAGYMESTANGVMQVTAWVPLVDATKDTGCVEVMPGGHRSGKVAKHHGCWRDTWYIMAEPDEMAETLGVDVANAVECPVPYGGVLLFNNMIPHRSLENESDRVRWSLDLRWQKSDQPVGFYGMKDGVRMRSSDDPNFKIDWDSFLDIKRHEETGKSLGVSEEDKYNMTITGPWMKKWQMTNVNQHVQAYLDSCKGSA</sequence>
<protein>
    <recommendedName>
        <fullName evidence="5">Fe2OG dioxygenase domain-containing protein</fullName>
    </recommendedName>
</protein>
<evidence type="ECO:0000313" key="2">
    <source>
        <dbReference type="EMBL" id="ELT94126.1"/>
    </source>
</evidence>
<accession>R7TRK2</accession>
<dbReference type="EnsemblMetazoa" id="CapteT227964">
    <property type="protein sequence ID" value="CapteP227964"/>
    <property type="gene ID" value="CapteG227964"/>
</dbReference>
<comment type="cofactor">
    <cofactor evidence="1">
        <name>Fe cation</name>
        <dbReference type="ChEBI" id="CHEBI:24875"/>
    </cofactor>
</comment>
<evidence type="ECO:0008006" key="5">
    <source>
        <dbReference type="Google" id="ProtNLM"/>
    </source>
</evidence>
<dbReference type="Pfam" id="PF05721">
    <property type="entry name" value="PhyH"/>
    <property type="match status" value="1"/>
</dbReference>
<dbReference type="PANTHER" id="PTHR20883:SF14">
    <property type="entry name" value="PHYTANOYL-COA DIOXYGENASE"/>
    <property type="match status" value="1"/>
</dbReference>
<dbReference type="Proteomes" id="UP000014760">
    <property type="component" value="Unassembled WGS sequence"/>
</dbReference>
<dbReference type="OrthoDB" id="445007at2759"/>